<organism evidence="2">
    <name type="scientific">Nothobranchius korthausae</name>
    <dbReference type="NCBI Taxonomy" id="1143690"/>
    <lineage>
        <taxon>Eukaryota</taxon>
        <taxon>Metazoa</taxon>
        <taxon>Chordata</taxon>
        <taxon>Craniata</taxon>
        <taxon>Vertebrata</taxon>
        <taxon>Euteleostomi</taxon>
        <taxon>Actinopterygii</taxon>
        <taxon>Neopterygii</taxon>
        <taxon>Teleostei</taxon>
        <taxon>Neoteleostei</taxon>
        <taxon>Acanthomorphata</taxon>
        <taxon>Ovalentaria</taxon>
        <taxon>Atherinomorphae</taxon>
        <taxon>Cyprinodontiformes</taxon>
        <taxon>Nothobranchiidae</taxon>
        <taxon>Nothobranchius</taxon>
    </lineage>
</organism>
<sequence length="68" mass="7719">VKKLNQVVIIFSKTSVGCISECVYLHTYISTLVSVFLFYYQFTSTGLGFPRHIVWNTPFRSDVVIAAI</sequence>
<keyword evidence="1" id="KW-0812">Transmembrane</keyword>
<feature type="non-terminal residue" evidence="2">
    <location>
        <position position="68"/>
    </location>
</feature>
<keyword evidence="1" id="KW-1133">Transmembrane helix</keyword>
<name>A0A1A8H3D0_9TELE</name>
<feature type="non-terminal residue" evidence="2">
    <location>
        <position position="1"/>
    </location>
</feature>
<dbReference type="EMBL" id="HAEC01009543">
    <property type="protein sequence ID" value="SBQ77759.1"/>
    <property type="molecule type" value="Transcribed_RNA"/>
</dbReference>
<reference evidence="2" key="2">
    <citation type="submission" date="2016-06" db="EMBL/GenBank/DDBJ databases">
        <title>The genome of a short-lived fish provides insights into sex chromosome evolution and the genetic control of aging.</title>
        <authorList>
            <person name="Reichwald K."/>
            <person name="Felder M."/>
            <person name="Petzold A."/>
            <person name="Koch P."/>
            <person name="Groth M."/>
            <person name="Platzer M."/>
        </authorList>
    </citation>
    <scope>NUCLEOTIDE SEQUENCE</scope>
    <source>
        <tissue evidence="2">Brain</tissue>
    </source>
</reference>
<keyword evidence="1" id="KW-0472">Membrane</keyword>
<proteinExistence type="predicted"/>
<reference evidence="2" key="1">
    <citation type="submission" date="2016-05" db="EMBL/GenBank/DDBJ databases">
        <authorList>
            <person name="Lavstsen T."/>
            <person name="Jespersen J.S."/>
        </authorList>
    </citation>
    <scope>NUCLEOTIDE SEQUENCE</scope>
    <source>
        <tissue evidence="2">Brain</tissue>
    </source>
</reference>
<gene>
    <name evidence="2" type="primary">ZGC:113436</name>
</gene>
<protein>
    <submittedName>
        <fullName evidence="2">Zgc:113436</fullName>
    </submittedName>
</protein>
<feature type="transmembrane region" description="Helical" evidence="1">
    <location>
        <begin position="23"/>
        <end position="42"/>
    </location>
</feature>
<evidence type="ECO:0000313" key="2">
    <source>
        <dbReference type="EMBL" id="SBQ77759.1"/>
    </source>
</evidence>
<accession>A0A1A8H3D0</accession>
<evidence type="ECO:0000256" key="1">
    <source>
        <dbReference type="SAM" id="Phobius"/>
    </source>
</evidence>
<dbReference type="AlphaFoldDB" id="A0A1A8H3D0"/>